<reference evidence="6 7" key="2">
    <citation type="submission" date="2018-08" db="EMBL/GenBank/DDBJ databases">
        <title>A genome reference for cultivated species of the human gut microbiota.</title>
        <authorList>
            <person name="Zou Y."/>
            <person name="Xue W."/>
            <person name="Luo G."/>
        </authorList>
    </citation>
    <scope>NUCLEOTIDE SEQUENCE [LARGE SCALE GENOMIC DNA]</scope>
    <source>
        <strain evidence="4 6">AM37-1AC</strain>
        <strain evidence="3 7">AM43-11</strain>
    </source>
</reference>
<reference evidence="2 5" key="1">
    <citation type="submission" date="2015-09" db="EMBL/GenBank/DDBJ databases">
        <authorList>
            <consortium name="Pathogen Informatics"/>
        </authorList>
    </citation>
    <scope>NUCLEOTIDE SEQUENCE [LARGE SCALE GENOMIC DNA]</scope>
    <source>
        <strain evidence="2 5">2789STDY5834960</strain>
    </source>
</reference>
<evidence type="ECO:0000313" key="5">
    <source>
        <dbReference type="Proteomes" id="UP000095350"/>
    </source>
</evidence>
<dbReference type="OrthoDB" id="2048616at2"/>
<dbReference type="PaxDb" id="166486-ERS852572_00732"/>
<organism evidence="2 5">
    <name type="scientific">Roseburia intestinalis</name>
    <dbReference type="NCBI Taxonomy" id="166486"/>
    <lineage>
        <taxon>Bacteria</taxon>
        <taxon>Bacillati</taxon>
        <taxon>Bacillota</taxon>
        <taxon>Clostridia</taxon>
        <taxon>Lachnospirales</taxon>
        <taxon>Lachnospiraceae</taxon>
        <taxon>Roseburia</taxon>
    </lineage>
</organism>
<accession>A0A173S1U2</accession>
<evidence type="ECO:0000256" key="1">
    <source>
        <dbReference type="SAM" id="MobiDB-lite"/>
    </source>
</evidence>
<dbReference type="Proteomes" id="UP000284465">
    <property type="component" value="Unassembled WGS sequence"/>
</dbReference>
<dbReference type="STRING" id="166486.ERS852572_00732"/>
<evidence type="ECO:0000313" key="3">
    <source>
        <dbReference type="EMBL" id="RHA67859.1"/>
    </source>
</evidence>
<gene>
    <name evidence="4" type="ORF">DW856_15925</name>
    <name evidence="3" type="ORF">DW927_06800</name>
    <name evidence="2" type="ORF">ERS852572_00732</name>
</gene>
<feature type="region of interest" description="Disordered" evidence="1">
    <location>
        <begin position="27"/>
        <end position="49"/>
    </location>
</feature>
<protein>
    <recommendedName>
        <fullName evidence="8">Flagellar hook-associated protein 2 C-terminal domain-containing protein</fullName>
    </recommendedName>
</protein>
<name>A0A173S1U2_9FIRM</name>
<dbReference type="Proteomes" id="UP000095350">
    <property type="component" value="Unassembled WGS sequence"/>
</dbReference>
<evidence type="ECO:0008006" key="8">
    <source>
        <dbReference type="Google" id="ProtNLM"/>
    </source>
</evidence>
<evidence type="ECO:0000313" key="2">
    <source>
        <dbReference type="EMBL" id="CUM83865.1"/>
    </source>
</evidence>
<dbReference type="EMBL" id="CYXZ01000004">
    <property type="protein sequence ID" value="CUM83865.1"/>
    <property type="molecule type" value="Genomic_DNA"/>
</dbReference>
<sequence length="259" mass="28937">MGKMSMRVGNRLNSTIVRARMKRIAKTKTFTTKQQRTQKSTSGSSGQSISQLLSKLNANSGKTSSAEQLLANRTQTLLYSGMETAAERVEKRLGKFLKTDGTSVFDEEDETKLKENVADNIESFVNDYNYLMKRLAQSGDIVDSNYAKKLKNYANAENKELREIGITIKGDGTLELDENKLKAADISQVKKLFTGEDGFAKKVSNLSGQIGKYAKEKVTELEKSSAQASSNYNRYARYANNSQSYNSSYYNNSYYNSKA</sequence>
<evidence type="ECO:0000313" key="6">
    <source>
        <dbReference type="Proteomes" id="UP000283513"/>
    </source>
</evidence>
<dbReference type="EMBL" id="QSHO01000016">
    <property type="protein sequence ID" value="RHC14491.1"/>
    <property type="molecule type" value="Genomic_DNA"/>
</dbReference>
<dbReference type="Proteomes" id="UP000283513">
    <property type="component" value="Unassembled WGS sequence"/>
</dbReference>
<proteinExistence type="predicted"/>
<evidence type="ECO:0000313" key="4">
    <source>
        <dbReference type="EMBL" id="RHC14491.1"/>
    </source>
</evidence>
<dbReference type="AlphaFoldDB" id="A0A173S1U2"/>
<dbReference type="EMBL" id="QSFP01000006">
    <property type="protein sequence ID" value="RHA67859.1"/>
    <property type="molecule type" value="Genomic_DNA"/>
</dbReference>
<evidence type="ECO:0000313" key="7">
    <source>
        <dbReference type="Proteomes" id="UP000284465"/>
    </source>
</evidence>